<evidence type="ECO:0000313" key="6">
    <source>
        <dbReference type="EMBL" id="TQL85136.1"/>
    </source>
</evidence>
<feature type="modified residue" description="4-aspartylphosphate" evidence="3">
    <location>
        <position position="57"/>
    </location>
</feature>
<dbReference type="PROSITE" id="PS50043">
    <property type="entry name" value="HTH_LUXR_2"/>
    <property type="match status" value="1"/>
</dbReference>
<dbReference type="PRINTS" id="PR00038">
    <property type="entry name" value="HTHLUXR"/>
</dbReference>
<evidence type="ECO:0000313" key="7">
    <source>
        <dbReference type="Proteomes" id="UP000317209"/>
    </source>
</evidence>
<dbReference type="InterPro" id="IPR039420">
    <property type="entry name" value="WalR-like"/>
</dbReference>
<dbReference type="PROSITE" id="PS50110">
    <property type="entry name" value="RESPONSE_REGULATORY"/>
    <property type="match status" value="1"/>
</dbReference>
<keyword evidence="7" id="KW-1185">Reference proteome</keyword>
<dbReference type="AlphaFoldDB" id="A0A543BK01"/>
<sequence length="204" mass="21586">MTDPIRLLLVDDQALVRGAMGALLELEDDLTVVAEAGDGAQAAERAREVGPDVCLMDIQMPGVDGIAATRLVREVSPATRVLVVTTFARPGYLRQALDAGASGFIAKDTPATDLAHAVRRVHQGLRVVDPALAEASLFEGANPLSEREQQVLRLSADGRAISRIAAEVFLSAGTVRNHLSSAIGKTGTENRAQAARTARDKGWI</sequence>
<dbReference type="SUPFAM" id="SSF46894">
    <property type="entry name" value="C-terminal effector domain of the bipartite response regulators"/>
    <property type="match status" value="1"/>
</dbReference>
<comment type="caution">
    <text evidence="6">The sequence shown here is derived from an EMBL/GenBank/DDBJ whole genome shotgun (WGS) entry which is preliminary data.</text>
</comment>
<dbReference type="PANTHER" id="PTHR43214">
    <property type="entry name" value="TWO-COMPONENT RESPONSE REGULATOR"/>
    <property type="match status" value="1"/>
</dbReference>
<proteinExistence type="predicted"/>
<name>A0A543BK01_9MICO</name>
<dbReference type="InterPro" id="IPR000792">
    <property type="entry name" value="Tscrpt_reg_LuxR_C"/>
</dbReference>
<evidence type="ECO:0000259" key="5">
    <source>
        <dbReference type="PROSITE" id="PS50110"/>
    </source>
</evidence>
<keyword evidence="1 3" id="KW-0597">Phosphoprotein</keyword>
<dbReference type="Pfam" id="PF00072">
    <property type="entry name" value="Response_reg"/>
    <property type="match status" value="1"/>
</dbReference>
<dbReference type="SUPFAM" id="SSF52172">
    <property type="entry name" value="CheY-like"/>
    <property type="match status" value="1"/>
</dbReference>
<dbReference type="GO" id="GO:0003677">
    <property type="term" value="F:DNA binding"/>
    <property type="evidence" value="ECO:0007669"/>
    <property type="project" value="UniProtKB-KW"/>
</dbReference>
<dbReference type="InterPro" id="IPR001789">
    <property type="entry name" value="Sig_transdc_resp-reg_receiver"/>
</dbReference>
<dbReference type="InterPro" id="IPR011006">
    <property type="entry name" value="CheY-like_superfamily"/>
</dbReference>
<dbReference type="SMART" id="SM00421">
    <property type="entry name" value="HTH_LUXR"/>
    <property type="match status" value="1"/>
</dbReference>
<feature type="domain" description="Response regulatory" evidence="5">
    <location>
        <begin position="6"/>
        <end position="122"/>
    </location>
</feature>
<dbReference type="CDD" id="cd17535">
    <property type="entry name" value="REC_NarL-like"/>
    <property type="match status" value="1"/>
</dbReference>
<dbReference type="CDD" id="cd06170">
    <property type="entry name" value="LuxR_C_like"/>
    <property type="match status" value="1"/>
</dbReference>
<organism evidence="6 7">
    <name type="scientific">Microbacterium saperdae</name>
    <dbReference type="NCBI Taxonomy" id="69368"/>
    <lineage>
        <taxon>Bacteria</taxon>
        <taxon>Bacillati</taxon>
        <taxon>Actinomycetota</taxon>
        <taxon>Actinomycetes</taxon>
        <taxon>Micrococcales</taxon>
        <taxon>Microbacteriaceae</taxon>
        <taxon>Microbacterium</taxon>
    </lineage>
</organism>
<feature type="domain" description="HTH luxR-type" evidence="4">
    <location>
        <begin position="137"/>
        <end position="202"/>
    </location>
</feature>
<dbReference type="GO" id="GO:0000160">
    <property type="term" value="P:phosphorelay signal transduction system"/>
    <property type="evidence" value="ECO:0007669"/>
    <property type="project" value="InterPro"/>
</dbReference>
<evidence type="ECO:0000256" key="1">
    <source>
        <dbReference type="ARBA" id="ARBA00022553"/>
    </source>
</evidence>
<gene>
    <name evidence="6" type="ORF">FB560_0738</name>
</gene>
<evidence type="ECO:0000256" key="2">
    <source>
        <dbReference type="ARBA" id="ARBA00023125"/>
    </source>
</evidence>
<dbReference type="Gene3D" id="3.40.50.2300">
    <property type="match status" value="1"/>
</dbReference>
<protein>
    <submittedName>
        <fullName evidence="6">LuxR family two component transcriptional regulator</fullName>
    </submittedName>
</protein>
<dbReference type="Pfam" id="PF00196">
    <property type="entry name" value="GerE"/>
    <property type="match status" value="1"/>
</dbReference>
<dbReference type="SMART" id="SM00448">
    <property type="entry name" value="REC"/>
    <property type="match status" value="1"/>
</dbReference>
<dbReference type="Proteomes" id="UP000317209">
    <property type="component" value="Unassembled WGS sequence"/>
</dbReference>
<evidence type="ECO:0000259" key="4">
    <source>
        <dbReference type="PROSITE" id="PS50043"/>
    </source>
</evidence>
<dbReference type="RefSeq" id="WP_229673292.1">
    <property type="nucleotide sequence ID" value="NZ_VFOX01000001.1"/>
</dbReference>
<accession>A0A543BK01</accession>
<dbReference type="InterPro" id="IPR058245">
    <property type="entry name" value="NreC/VraR/RcsB-like_REC"/>
</dbReference>
<evidence type="ECO:0000256" key="3">
    <source>
        <dbReference type="PROSITE-ProRule" id="PRU00169"/>
    </source>
</evidence>
<keyword evidence="2" id="KW-0238">DNA-binding</keyword>
<dbReference type="InterPro" id="IPR016032">
    <property type="entry name" value="Sig_transdc_resp-reg_C-effctor"/>
</dbReference>
<dbReference type="GO" id="GO:0006355">
    <property type="term" value="P:regulation of DNA-templated transcription"/>
    <property type="evidence" value="ECO:0007669"/>
    <property type="project" value="InterPro"/>
</dbReference>
<dbReference type="EMBL" id="VFOX01000001">
    <property type="protein sequence ID" value="TQL85136.1"/>
    <property type="molecule type" value="Genomic_DNA"/>
</dbReference>
<reference evidence="6 7" key="1">
    <citation type="submission" date="2019-06" db="EMBL/GenBank/DDBJ databases">
        <title>Sequencing the genomes of 1000 actinobacteria strains.</title>
        <authorList>
            <person name="Klenk H.-P."/>
        </authorList>
    </citation>
    <scope>NUCLEOTIDE SEQUENCE [LARGE SCALE GENOMIC DNA]</scope>
    <source>
        <strain evidence="6 7">DSM 20169</strain>
    </source>
</reference>
<dbReference type="PANTHER" id="PTHR43214:SF42">
    <property type="entry name" value="TRANSCRIPTIONAL REGULATORY PROTEIN DESR"/>
    <property type="match status" value="1"/>
</dbReference>